<evidence type="ECO:0008006" key="4">
    <source>
        <dbReference type="Google" id="ProtNLM"/>
    </source>
</evidence>
<dbReference type="Proteomes" id="UP000075324">
    <property type="component" value="Unassembled WGS sequence"/>
</dbReference>
<dbReference type="PANTHER" id="PTHR42779">
    <property type="entry name" value="PROTEIN YNJB"/>
    <property type="match status" value="1"/>
</dbReference>
<sequence length="90" mass="10536">MRKLAVMFLSIFVFLSACSNTEQPKEQESLLKQSWKDIEAEAKNTTVRMFMWGGDDGINRYMDEWVAPRLKKEYGITFERVPMDTSDGYK</sequence>
<dbReference type="AlphaFoldDB" id="A0A150N7G2"/>
<dbReference type="EMBL" id="LQYW01000011">
    <property type="protein sequence ID" value="KYD32542.1"/>
    <property type="molecule type" value="Genomic_DNA"/>
</dbReference>
<evidence type="ECO:0000313" key="3">
    <source>
        <dbReference type="Proteomes" id="UP000075324"/>
    </source>
</evidence>
<feature type="chain" id="PRO_5039670083" description="ABC transporter substrate-binding protein" evidence="1">
    <location>
        <begin position="20"/>
        <end position="90"/>
    </location>
</feature>
<accession>A0A150N7G2</accession>
<comment type="caution">
    <text evidence="2">The sequence shown here is derived from an EMBL/GenBank/DDBJ whole genome shotgun (WGS) entry which is preliminary data.</text>
</comment>
<keyword evidence="1" id="KW-0732">Signal</keyword>
<dbReference type="RefSeq" id="WP_062677301.1">
    <property type="nucleotide sequence ID" value="NZ_LQYW01000011.1"/>
</dbReference>
<dbReference type="PROSITE" id="PS51257">
    <property type="entry name" value="PROKAR_LIPOPROTEIN"/>
    <property type="match status" value="1"/>
</dbReference>
<reference evidence="2 3" key="1">
    <citation type="submission" date="2016-01" db="EMBL/GenBank/DDBJ databases">
        <title>Draft Genome Sequences of Seven Thermophilic Sporeformers Isolated from Foods.</title>
        <authorList>
            <person name="Berendsen E.M."/>
            <person name="Wells-Bennik M.H."/>
            <person name="Krawcyk A.O."/>
            <person name="De Jong A."/>
            <person name="Holsappel S."/>
            <person name="Eijlander R.T."/>
            <person name="Kuipers O.P."/>
        </authorList>
    </citation>
    <scope>NUCLEOTIDE SEQUENCE [LARGE SCALE GENOMIC DNA]</scope>
    <source>
        <strain evidence="2 3">B4110</strain>
    </source>
</reference>
<dbReference type="PATRIC" id="fig|153151.4.peg.300"/>
<dbReference type="PANTHER" id="PTHR42779:SF1">
    <property type="entry name" value="PROTEIN YNJB"/>
    <property type="match status" value="1"/>
</dbReference>
<proteinExistence type="predicted"/>
<organism evidence="2 3">
    <name type="scientific">Parageobacillus toebii</name>
    <dbReference type="NCBI Taxonomy" id="153151"/>
    <lineage>
        <taxon>Bacteria</taxon>
        <taxon>Bacillati</taxon>
        <taxon>Bacillota</taxon>
        <taxon>Bacilli</taxon>
        <taxon>Bacillales</taxon>
        <taxon>Anoxybacillaceae</taxon>
        <taxon>Parageobacillus</taxon>
    </lineage>
</organism>
<evidence type="ECO:0000256" key="1">
    <source>
        <dbReference type="SAM" id="SignalP"/>
    </source>
</evidence>
<feature type="signal peptide" evidence="1">
    <location>
        <begin position="1"/>
        <end position="19"/>
    </location>
</feature>
<name>A0A150N7G2_9BACL</name>
<evidence type="ECO:0000313" key="2">
    <source>
        <dbReference type="EMBL" id="KYD32542.1"/>
    </source>
</evidence>
<gene>
    <name evidence="2" type="ORF">B4110_3613</name>
</gene>
<protein>
    <recommendedName>
        <fullName evidence="4">ABC transporter substrate-binding protein</fullName>
    </recommendedName>
</protein>